<evidence type="ECO:0000256" key="2">
    <source>
        <dbReference type="ARBA" id="ARBA00012438"/>
    </source>
</evidence>
<dbReference type="Gene3D" id="1.10.287.560">
    <property type="entry name" value="Histidine kinase CheA-like, homodimeric domain"/>
    <property type="match status" value="1"/>
</dbReference>
<dbReference type="InterPro" id="IPR008207">
    <property type="entry name" value="Sig_transdc_His_kin_Hpt_dom"/>
</dbReference>
<evidence type="ECO:0000256" key="4">
    <source>
        <dbReference type="ARBA" id="ARBA00022500"/>
    </source>
</evidence>
<evidence type="ECO:0000256" key="3">
    <source>
        <dbReference type="ARBA" id="ARBA00021495"/>
    </source>
</evidence>
<dbReference type="STRING" id="871652.SAMN04515673_11230"/>
<dbReference type="SUPFAM" id="SSF55874">
    <property type="entry name" value="ATPase domain of HSP90 chaperone/DNA topoisomerase II/histidine kinase"/>
    <property type="match status" value="1"/>
</dbReference>
<dbReference type="FunFam" id="3.30.565.10:FF:000016">
    <property type="entry name" value="Chemotaxis protein CheA, putative"/>
    <property type="match status" value="1"/>
</dbReference>
<dbReference type="GO" id="GO:0000155">
    <property type="term" value="F:phosphorelay sensor kinase activity"/>
    <property type="evidence" value="ECO:0007669"/>
    <property type="project" value="InterPro"/>
</dbReference>
<evidence type="ECO:0000256" key="10">
    <source>
        <dbReference type="ARBA" id="ARBA00023012"/>
    </source>
</evidence>
<dbReference type="PROSITE" id="PS50894">
    <property type="entry name" value="HPT"/>
    <property type="match status" value="1"/>
</dbReference>
<evidence type="ECO:0000256" key="9">
    <source>
        <dbReference type="ARBA" id="ARBA00022840"/>
    </source>
</evidence>
<evidence type="ECO:0000256" key="12">
    <source>
        <dbReference type="PROSITE-ProRule" id="PRU00110"/>
    </source>
</evidence>
<keyword evidence="17" id="KW-1185">Reference proteome</keyword>
<keyword evidence="7" id="KW-0547">Nucleotide-binding</keyword>
<dbReference type="InterPro" id="IPR051315">
    <property type="entry name" value="Bact_Chemotaxis_CheA"/>
</dbReference>
<evidence type="ECO:0000259" key="15">
    <source>
        <dbReference type="PROSITE" id="PS50894"/>
    </source>
</evidence>
<dbReference type="InterPro" id="IPR005467">
    <property type="entry name" value="His_kinase_dom"/>
</dbReference>
<dbReference type="InterPro" id="IPR003594">
    <property type="entry name" value="HATPase_dom"/>
</dbReference>
<sequence length="724" mass="78010">MSGTNDIRDTFFLECEDLLEALEEGLQEANEHIADGAIDSETINAVFRAVHSIKGGAGAFALNDLVHFAHTFETVLDEVRSGALMPDAEIMDLFFRSSDRLVDLVAAARDETPVDLSENQVLEAELKKYAPDEEEEVEADDFQPMGLDFSMDLPDLDFDDDAPAPAKAIGFEISVRPHDAFYACGNDIVHLLRGLSELGETTVAVETDAHADFDEIAPEKSAATWSVRLITEESEHVIYDVFDFVDGICDLKVDPIHEETMEDEPISDEAADPVELEVVQKIESPAEEAPVEVKKSEVPAPVKAAPVEAAKPDAGGKAAAKTSRATIRVDLERVDRLINVVGELVINQAMLSQCVKEAGITGSTDISSGLDEFKQLSREIQESVMAIRAQPVKSLFQRMSRIVREVASATGKRVRLVTTGESTEVDKTVIERLADPLTHMIRNAIDHGLESSDARTSAGKVETGTVTLSAAHRSGRVLIEISDDGAGINRERVLQIAIDKGLVDANAELSDTEIDNLIFAPGFSTAGEISDLSGRGVGMDVVKSSIQSLGGKVSINSIPGKGSTFTISLPLTLAVMEGMVVEVTGQTMIVPLTAIVETLRPEDKDIHHLGTGEQVVSVRGVFIPIFDLGSILGYRTTKSYSSNQVLLLISTDEEQTYALTVDSIFDQRQVVIKGLSENYGELPGIAAATILGDGRIALIIDTDGIYGMNSHSAIKTQQPWIGAA</sequence>
<keyword evidence="10" id="KW-0902">Two-component regulatory system</keyword>
<dbReference type="SUPFAM" id="SSF47226">
    <property type="entry name" value="Histidine-containing phosphotransfer domain, HPT domain"/>
    <property type="match status" value="1"/>
</dbReference>
<keyword evidence="4" id="KW-0145">Chemotaxis</keyword>
<dbReference type="CDD" id="cd00731">
    <property type="entry name" value="CheA_reg"/>
    <property type="match status" value="1"/>
</dbReference>
<evidence type="ECO:0000256" key="6">
    <source>
        <dbReference type="ARBA" id="ARBA00022679"/>
    </source>
</evidence>
<dbReference type="SMART" id="SM00073">
    <property type="entry name" value="HPT"/>
    <property type="match status" value="1"/>
</dbReference>
<organism evidence="16 17">
    <name type="scientific">Poseidonocella sedimentorum</name>
    <dbReference type="NCBI Taxonomy" id="871652"/>
    <lineage>
        <taxon>Bacteria</taxon>
        <taxon>Pseudomonadati</taxon>
        <taxon>Pseudomonadota</taxon>
        <taxon>Alphaproteobacteria</taxon>
        <taxon>Rhodobacterales</taxon>
        <taxon>Roseobacteraceae</taxon>
        <taxon>Poseidonocella</taxon>
    </lineage>
</organism>
<dbReference type="InterPro" id="IPR004105">
    <property type="entry name" value="CheA-like_dim"/>
</dbReference>
<evidence type="ECO:0000259" key="13">
    <source>
        <dbReference type="PROSITE" id="PS50109"/>
    </source>
</evidence>
<comment type="function">
    <text evidence="11">Involved in the transmission of sensory signals from the chemoreceptors to the flagellar motors. CheA is autophosphorylated; it can transfer its phosphate group to either CheB or CheY.</text>
</comment>
<dbReference type="InterPro" id="IPR002545">
    <property type="entry name" value="CheW-lke_dom"/>
</dbReference>
<gene>
    <name evidence="16" type="ORF">SAMN04515673_11230</name>
</gene>
<proteinExistence type="predicted"/>
<dbReference type="PROSITE" id="PS50109">
    <property type="entry name" value="HIS_KIN"/>
    <property type="match status" value="1"/>
</dbReference>
<dbReference type="GO" id="GO:0005524">
    <property type="term" value="F:ATP binding"/>
    <property type="evidence" value="ECO:0007669"/>
    <property type="project" value="UniProtKB-KW"/>
</dbReference>
<dbReference type="GO" id="GO:0006935">
    <property type="term" value="P:chemotaxis"/>
    <property type="evidence" value="ECO:0007669"/>
    <property type="project" value="UniProtKB-KW"/>
</dbReference>
<keyword evidence="8 16" id="KW-0418">Kinase</keyword>
<dbReference type="OrthoDB" id="9803176at2"/>
<evidence type="ECO:0000313" key="17">
    <source>
        <dbReference type="Proteomes" id="UP000199302"/>
    </source>
</evidence>
<evidence type="ECO:0000256" key="1">
    <source>
        <dbReference type="ARBA" id="ARBA00000085"/>
    </source>
</evidence>
<dbReference type="InterPro" id="IPR037006">
    <property type="entry name" value="CheA-like_homodim_sf"/>
</dbReference>
<dbReference type="Gene3D" id="1.20.120.160">
    <property type="entry name" value="HPT domain"/>
    <property type="match status" value="1"/>
</dbReference>
<dbReference type="PRINTS" id="PR00344">
    <property type="entry name" value="BCTRLSENSOR"/>
</dbReference>
<accession>A0A1I6EHH0</accession>
<dbReference type="CDD" id="cd16916">
    <property type="entry name" value="HATPase_CheA-like"/>
    <property type="match status" value="1"/>
</dbReference>
<dbReference type="SUPFAM" id="SSF50341">
    <property type="entry name" value="CheW-like"/>
    <property type="match status" value="1"/>
</dbReference>
<keyword evidence="6" id="KW-0808">Transferase</keyword>
<dbReference type="PANTHER" id="PTHR43395">
    <property type="entry name" value="SENSOR HISTIDINE KINASE CHEA"/>
    <property type="match status" value="1"/>
</dbReference>
<dbReference type="Gene3D" id="2.30.30.40">
    <property type="entry name" value="SH3 Domains"/>
    <property type="match status" value="1"/>
</dbReference>
<feature type="domain" description="HPt" evidence="15">
    <location>
        <begin position="1"/>
        <end position="108"/>
    </location>
</feature>
<dbReference type="Gene3D" id="3.30.565.10">
    <property type="entry name" value="Histidine kinase-like ATPase, C-terminal domain"/>
    <property type="match status" value="1"/>
</dbReference>
<dbReference type="EC" id="2.7.13.3" evidence="2"/>
<dbReference type="Pfam" id="PF02895">
    <property type="entry name" value="H-kinase_dim"/>
    <property type="match status" value="1"/>
</dbReference>
<dbReference type="RefSeq" id="WP_092081960.1">
    <property type="nucleotide sequence ID" value="NZ_FOYI01000012.1"/>
</dbReference>
<keyword evidence="9" id="KW-0067">ATP-binding</keyword>
<dbReference type="AlphaFoldDB" id="A0A1I6EHH0"/>
<dbReference type="Pfam" id="PF01584">
    <property type="entry name" value="CheW"/>
    <property type="match status" value="1"/>
</dbReference>
<dbReference type="Pfam" id="PF02518">
    <property type="entry name" value="HATPase_c"/>
    <property type="match status" value="1"/>
</dbReference>
<feature type="modified residue" description="Phosphohistidine" evidence="12">
    <location>
        <position position="51"/>
    </location>
</feature>
<feature type="domain" description="Histidine kinase" evidence="13">
    <location>
        <begin position="370"/>
        <end position="573"/>
    </location>
</feature>
<name>A0A1I6EHH0_9RHOB</name>
<keyword evidence="5 12" id="KW-0597">Phosphoprotein</keyword>
<dbReference type="Pfam" id="PF01627">
    <property type="entry name" value="Hpt"/>
    <property type="match status" value="1"/>
</dbReference>
<evidence type="ECO:0000313" key="16">
    <source>
        <dbReference type="EMBL" id="SFR17173.1"/>
    </source>
</evidence>
<comment type="catalytic activity">
    <reaction evidence="1">
        <text>ATP + protein L-histidine = ADP + protein N-phospho-L-histidine.</text>
        <dbReference type="EC" id="2.7.13.3"/>
    </reaction>
</comment>
<dbReference type="SMART" id="SM01231">
    <property type="entry name" value="H-kinase_dim"/>
    <property type="match status" value="1"/>
</dbReference>
<evidence type="ECO:0000256" key="7">
    <source>
        <dbReference type="ARBA" id="ARBA00022741"/>
    </source>
</evidence>
<dbReference type="EMBL" id="FOYI01000012">
    <property type="protein sequence ID" value="SFR17173.1"/>
    <property type="molecule type" value="Genomic_DNA"/>
</dbReference>
<evidence type="ECO:0000256" key="5">
    <source>
        <dbReference type="ARBA" id="ARBA00022553"/>
    </source>
</evidence>
<dbReference type="InterPro" id="IPR036890">
    <property type="entry name" value="HATPase_C_sf"/>
</dbReference>
<evidence type="ECO:0000256" key="11">
    <source>
        <dbReference type="ARBA" id="ARBA00035100"/>
    </source>
</evidence>
<dbReference type="GO" id="GO:0005737">
    <property type="term" value="C:cytoplasm"/>
    <property type="evidence" value="ECO:0007669"/>
    <property type="project" value="InterPro"/>
</dbReference>
<dbReference type="PANTHER" id="PTHR43395:SF10">
    <property type="entry name" value="CHEMOTAXIS PROTEIN CHEA"/>
    <property type="match status" value="1"/>
</dbReference>
<dbReference type="InterPro" id="IPR036097">
    <property type="entry name" value="HisK_dim/P_sf"/>
</dbReference>
<dbReference type="SMART" id="SM00387">
    <property type="entry name" value="HATPase_c"/>
    <property type="match status" value="1"/>
</dbReference>
<dbReference type="InterPro" id="IPR036641">
    <property type="entry name" value="HPT_dom_sf"/>
</dbReference>
<dbReference type="PROSITE" id="PS50851">
    <property type="entry name" value="CHEW"/>
    <property type="match status" value="1"/>
</dbReference>
<dbReference type="SUPFAM" id="SSF47384">
    <property type="entry name" value="Homodimeric domain of signal transducing histidine kinase"/>
    <property type="match status" value="1"/>
</dbReference>
<feature type="domain" description="CheW-like" evidence="14">
    <location>
        <begin position="575"/>
        <end position="711"/>
    </location>
</feature>
<dbReference type="Proteomes" id="UP000199302">
    <property type="component" value="Unassembled WGS sequence"/>
</dbReference>
<dbReference type="SMART" id="SM00260">
    <property type="entry name" value="CheW"/>
    <property type="match status" value="1"/>
</dbReference>
<protein>
    <recommendedName>
        <fullName evidence="3">Chemotaxis protein CheA</fullName>
        <ecNumber evidence="2">2.7.13.3</ecNumber>
    </recommendedName>
</protein>
<dbReference type="CDD" id="cd00088">
    <property type="entry name" value="HPT"/>
    <property type="match status" value="1"/>
</dbReference>
<dbReference type="InterPro" id="IPR036061">
    <property type="entry name" value="CheW-like_dom_sf"/>
</dbReference>
<evidence type="ECO:0000256" key="8">
    <source>
        <dbReference type="ARBA" id="ARBA00022777"/>
    </source>
</evidence>
<evidence type="ECO:0000259" key="14">
    <source>
        <dbReference type="PROSITE" id="PS50851"/>
    </source>
</evidence>
<reference evidence="16 17" key="1">
    <citation type="submission" date="2016-10" db="EMBL/GenBank/DDBJ databases">
        <authorList>
            <person name="de Groot N.N."/>
        </authorList>
    </citation>
    <scope>NUCLEOTIDE SEQUENCE [LARGE SCALE GENOMIC DNA]</scope>
    <source>
        <strain evidence="17">KMM 9023,NRIC 0796,JCM 17311,KCTC 23692</strain>
    </source>
</reference>
<dbReference type="InterPro" id="IPR004358">
    <property type="entry name" value="Sig_transdc_His_kin-like_C"/>
</dbReference>